<dbReference type="PANTHER" id="PTHR30521:SF4">
    <property type="entry name" value="DEFERROCHELATASE"/>
    <property type="match status" value="1"/>
</dbReference>
<dbReference type="InterPro" id="IPR006314">
    <property type="entry name" value="Dyp_peroxidase"/>
</dbReference>
<keyword evidence="6" id="KW-0560">Oxidoreductase</keyword>
<evidence type="ECO:0000259" key="11">
    <source>
        <dbReference type="Pfam" id="PF20628"/>
    </source>
</evidence>
<keyword evidence="3" id="KW-0349">Heme</keyword>
<proteinExistence type="inferred from homology"/>
<dbReference type="NCBIfam" id="TIGR01413">
    <property type="entry name" value="Dyp_perox_fam"/>
    <property type="match status" value="1"/>
</dbReference>
<dbReference type="SUPFAM" id="SSF54909">
    <property type="entry name" value="Dimeric alpha+beta barrel"/>
    <property type="match status" value="1"/>
</dbReference>
<feature type="domain" description="Dyp-type peroxidase N-terminal" evidence="10">
    <location>
        <begin position="49"/>
        <end position="191"/>
    </location>
</feature>
<organism evidence="12 13">
    <name type="scientific">Corynebacterium suranareeae</name>
    <dbReference type="NCBI Taxonomy" id="2506452"/>
    <lineage>
        <taxon>Bacteria</taxon>
        <taxon>Bacillati</taxon>
        <taxon>Actinomycetota</taxon>
        <taxon>Actinomycetes</taxon>
        <taxon>Mycobacteriales</taxon>
        <taxon>Corynebacteriaceae</taxon>
        <taxon>Corynebacterium</taxon>
    </lineage>
</organism>
<evidence type="ECO:0000256" key="6">
    <source>
        <dbReference type="ARBA" id="ARBA00023002"/>
    </source>
</evidence>
<evidence type="ECO:0000256" key="9">
    <source>
        <dbReference type="SAM" id="MobiDB-lite"/>
    </source>
</evidence>
<dbReference type="PROSITE" id="PS51404">
    <property type="entry name" value="DYP_PEROXIDASE"/>
    <property type="match status" value="1"/>
</dbReference>
<dbReference type="PANTHER" id="PTHR30521">
    <property type="entry name" value="DEFERROCHELATASE/PEROXIDASE"/>
    <property type="match status" value="1"/>
</dbReference>
<dbReference type="InterPro" id="IPR011008">
    <property type="entry name" value="Dimeric_a/b-barrel"/>
</dbReference>
<dbReference type="GO" id="GO:0005829">
    <property type="term" value="C:cytosol"/>
    <property type="evidence" value="ECO:0007669"/>
    <property type="project" value="TreeGrafter"/>
</dbReference>
<name>A0A160PU04_9CORY</name>
<keyword evidence="7" id="KW-0408">Iron</keyword>
<dbReference type="InterPro" id="IPR048327">
    <property type="entry name" value="Dyp_perox_N"/>
</dbReference>
<feature type="region of interest" description="Disordered" evidence="9">
    <location>
        <begin position="382"/>
        <end position="402"/>
    </location>
</feature>
<dbReference type="KEGG" id="csur:N24_1758"/>
<dbReference type="PROSITE" id="PS51257">
    <property type="entry name" value="PROKAR_LIPOPROTEIN"/>
    <property type="match status" value="1"/>
</dbReference>
<dbReference type="EMBL" id="AP017369">
    <property type="protein sequence ID" value="BAU96020.1"/>
    <property type="molecule type" value="Genomic_DNA"/>
</dbReference>
<dbReference type="PROSITE" id="PS51318">
    <property type="entry name" value="TAT"/>
    <property type="match status" value="1"/>
</dbReference>
<protein>
    <submittedName>
        <fullName evidence="12">Iron-dependent peroxidase</fullName>
    </submittedName>
</protein>
<dbReference type="Pfam" id="PF20628">
    <property type="entry name" value="Dyp_perox_C"/>
    <property type="match status" value="1"/>
</dbReference>
<comment type="cofactor">
    <cofactor evidence="1">
        <name>heme b</name>
        <dbReference type="ChEBI" id="CHEBI:60344"/>
    </cofactor>
</comment>
<dbReference type="RefSeq" id="WP_096456213.1">
    <property type="nucleotide sequence ID" value="NZ_AP017369.1"/>
</dbReference>
<keyword evidence="13" id="KW-1185">Reference proteome</keyword>
<keyword evidence="5" id="KW-0732">Signal</keyword>
<dbReference type="GO" id="GO:0020037">
    <property type="term" value="F:heme binding"/>
    <property type="evidence" value="ECO:0007669"/>
    <property type="project" value="InterPro"/>
</dbReference>
<keyword evidence="2 12" id="KW-0575">Peroxidase</keyword>
<evidence type="ECO:0000313" key="13">
    <source>
        <dbReference type="Proteomes" id="UP000218244"/>
    </source>
</evidence>
<dbReference type="Pfam" id="PF04261">
    <property type="entry name" value="Dyp_perox_N"/>
    <property type="match status" value="1"/>
</dbReference>
<evidence type="ECO:0000256" key="3">
    <source>
        <dbReference type="ARBA" id="ARBA00022617"/>
    </source>
</evidence>
<feature type="domain" description="Dyp-type peroxidase C-terminal" evidence="11">
    <location>
        <begin position="203"/>
        <end position="384"/>
    </location>
</feature>
<accession>A0A160PU04</accession>
<dbReference type="Proteomes" id="UP000218244">
    <property type="component" value="Chromosome"/>
</dbReference>
<keyword evidence="4" id="KW-0479">Metal-binding</keyword>
<evidence type="ECO:0000313" key="12">
    <source>
        <dbReference type="EMBL" id="BAU96020.1"/>
    </source>
</evidence>
<dbReference type="GO" id="GO:0004601">
    <property type="term" value="F:peroxidase activity"/>
    <property type="evidence" value="ECO:0007669"/>
    <property type="project" value="UniProtKB-KW"/>
</dbReference>
<evidence type="ECO:0000256" key="1">
    <source>
        <dbReference type="ARBA" id="ARBA00001970"/>
    </source>
</evidence>
<dbReference type="GO" id="GO:0046872">
    <property type="term" value="F:metal ion binding"/>
    <property type="evidence" value="ECO:0007669"/>
    <property type="project" value="UniProtKB-KW"/>
</dbReference>
<dbReference type="InterPro" id="IPR006311">
    <property type="entry name" value="TAT_signal"/>
</dbReference>
<evidence type="ECO:0000256" key="5">
    <source>
        <dbReference type="ARBA" id="ARBA00022729"/>
    </source>
</evidence>
<reference evidence="12 13" key="1">
    <citation type="submission" date="2016-02" db="EMBL/GenBank/DDBJ databases">
        <title>Corynebacterium glutamicum N24 whole genome sequencing project.</title>
        <authorList>
            <person name="Matsutani M."/>
            <person name="Nangtapong N."/>
            <person name="Yakushi T."/>
            <person name="Matsushita K."/>
        </authorList>
    </citation>
    <scope>NUCLEOTIDE SEQUENCE [LARGE SCALE GENOMIC DNA]</scope>
    <source>
        <strain evidence="12 13">N24</strain>
    </source>
</reference>
<sequence length="402" mass="44044">MVSRRGFLGGAGLIAGASALAGCSTGQKAPEVASISVKSQVVPFDGRHQAGVATPHQANLNLVAFTLRAGVDRADVVRLMRVWTQDARALCAGETPLGSLEPEMVTSPANLTITCGFGASLFDATQLVHLRPDWLKPIPAFERDQLRPEWGEADLVLQICSDDPLTLSHATRHMIRSGVDYVATRWMQQGFLNANGVLAKDETPRNLFGQKDGTVNPRTDDEIQQAAWISEGPDWAIDGTCMVVRRIAMNLDEWEILDRPSREVSVGRTLDTGAPLTGGDEFSEADYEARDSYGLPVIDPASHMARSRAPESNPEQVILRRVFNYDLPPDPTSEELSNAGLVFICFQKNPDLQFTPIQKRLDEQDRLNQWITHIGSAVFFIPPGTDPSDPTKDDFWGAGLLQ</sequence>
<comment type="similarity">
    <text evidence="8">Belongs to the DyP-type peroxidase family.</text>
</comment>
<evidence type="ECO:0000256" key="2">
    <source>
        <dbReference type="ARBA" id="ARBA00022559"/>
    </source>
</evidence>
<evidence type="ECO:0000256" key="4">
    <source>
        <dbReference type="ARBA" id="ARBA00022723"/>
    </source>
</evidence>
<dbReference type="InterPro" id="IPR048328">
    <property type="entry name" value="Dyp_perox_C"/>
</dbReference>
<evidence type="ECO:0000256" key="7">
    <source>
        <dbReference type="ARBA" id="ARBA00023004"/>
    </source>
</evidence>
<gene>
    <name evidence="12" type="ORF">N24_1758</name>
</gene>
<evidence type="ECO:0000256" key="8">
    <source>
        <dbReference type="ARBA" id="ARBA00025737"/>
    </source>
</evidence>
<dbReference type="AlphaFoldDB" id="A0A160PU04"/>
<evidence type="ECO:0000259" key="10">
    <source>
        <dbReference type="Pfam" id="PF04261"/>
    </source>
</evidence>